<keyword evidence="5" id="KW-0496">Mitochondrion</keyword>
<dbReference type="PANTHER" id="PTHR31107">
    <property type="entry name" value="APOPTOGENIC PROTEIN 1, MITOCHONDRIAL"/>
    <property type="match status" value="1"/>
</dbReference>
<evidence type="ECO:0000256" key="3">
    <source>
        <dbReference type="ARBA" id="ARBA00022792"/>
    </source>
</evidence>
<gene>
    <name evidence="8" type="ORF">NP493_348g03035</name>
</gene>
<evidence type="ECO:0000313" key="8">
    <source>
        <dbReference type="EMBL" id="KAK2182569.1"/>
    </source>
</evidence>
<keyword evidence="9" id="KW-1185">Reference proteome</keyword>
<keyword evidence="6" id="KW-0472">Membrane</keyword>
<dbReference type="PANTHER" id="PTHR31107:SF2">
    <property type="entry name" value="CYTOCHROME C OXIDASE ASSEMBLY FACTOR 8"/>
    <property type="match status" value="1"/>
</dbReference>
<feature type="signal peptide" evidence="7">
    <location>
        <begin position="1"/>
        <end position="19"/>
    </location>
</feature>
<evidence type="ECO:0000256" key="6">
    <source>
        <dbReference type="ARBA" id="ARBA00023136"/>
    </source>
</evidence>
<keyword evidence="4" id="KW-0809">Transit peptide</keyword>
<reference evidence="8" key="1">
    <citation type="journal article" date="2023" name="Mol. Biol. Evol.">
        <title>Third-Generation Sequencing Reveals the Adaptive Role of the Epigenome in Three Deep-Sea Polychaetes.</title>
        <authorList>
            <person name="Perez M."/>
            <person name="Aroh O."/>
            <person name="Sun Y."/>
            <person name="Lan Y."/>
            <person name="Juniper S.K."/>
            <person name="Young C.R."/>
            <person name="Angers B."/>
            <person name="Qian P.Y."/>
        </authorList>
    </citation>
    <scope>NUCLEOTIDE SEQUENCE</scope>
    <source>
        <strain evidence="8">R07B-5</strain>
    </source>
</reference>
<dbReference type="EMBL" id="JAODUO010000348">
    <property type="protein sequence ID" value="KAK2182569.1"/>
    <property type="molecule type" value="Genomic_DNA"/>
</dbReference>
<evidence type="ECO:0000256" key="2">
    <source>
        <dbReference type="ARBA" id="ARBA00005453"/>
    </source>
</evidence>
<evidence type="ECO:0008006" key="10">
    <source>
        <dbReference type="Google" id="ProtNLM"/>
    </source>
</evidence>
<evidence type="ECO:0000313" key="9">
    <source>
        <dbReference type="Proteomes" id="UP001209878"/>
    </source>
</evidence>
<dbReference type="InterPro" id="IPR018796">
    <property type="entry name" value="COA8"/>
</dbReference>
<comment type="similarity">
    <text evidence="2">Belongs to the COA8 family.</text>
</comment>
<evidence type="ECO:0000256" key="1">
    <source>
        <dbReference type="ARBA" id="ARBA00004443"/>
    </source>
</evidence>
<name>A0AAD9L3B5_RIDPI</name>
<keyword evidence="3" id="KW-0999">Mitochondrion inner membrane</keyword>
<dbReference type="GO" id="GO:0097193">
    <property type="term" value="P:intrinsic apoptotic signaling pathway"/>
    <property type="evidence" value="ECO:0007669"/>
    <property type="project" value="InterPro"/>
</dbReference>
<proteinExistence type="inferred from homology"/>
<protein>
    <recommendedName>
        <fullName evidence="10">Apoptogenic protein 1, mitochondrial</fullName>
    </recommendedName>
</protein>
<dbReference type="AlphaFoldDB" id="A0AAD9L3B5"/>
<comment type="caution">
    <text evidence="8">The sequence shown here is derived from an EMBL/GenBank/DDBJ whole genome shotgun (WGS) entry which is preliminary data.</text>
</comment>
<keyword evidence="7" id="KW-0732">Signal</keyword>
<accession>A0AAD9L3B5</accession>
<evidence type="ECO:0000256" key="4">
    <source>
        <dbReference type="ARBA" id="ARBA00022946"/>
    </source>
</evidence>
<evidence type="ECO:0000256" key="7">
    <source>
        <dbReference type="SAM" id="SignalP"/>
    </source>
</evidence>
<comment type="subcellular location">
    <subcellularLocation>
        <location evidence="1">Mitochondrion inner membrane</location>
        <topology evidence="1">Peripheral membrane protein</topology>
        <orientation evidence="1">Matrix side</orientation>
    </subcellularLocation>
</comment>
<dbReference type="Proteomes" id="UP001209878">
    <property type="component" value="Unassembled WGS sequence"/>
</dbReference>
<organism evidence="8 9">
    <name type="scientific">Ridgeia piscesae</name>
    <name type="common">Tubeworm</name>
    <dbReference type="NCBI Taxonomy" id="27915"/>
    <lineage>
        <taxon>Eukaryota</taxon>
        <taxon>Metazoa</taxon>
        <taxon>Spiralia</taxon>
        <taxon>Lophotrochozoa</taxon>
        <taxon>Annelida</taxon>
        <taxon>Polychaeta</taxon>
        <taxon>Sedentaria</taxon>
        <taxon>Canalipalpata</taxon>
        <taxon>Sabellida</taxon>
        <taxon>Siboglinidae</taxon>
        <taxon>Ridgeia</taxon>
    </lineage>
</organism>
<dbReference type="GO" id="GO:0005743">
    <property type="term" value="C:mitochondrial inner membrane"/>
    <property type="evidence" value="ECO:0007669"/>
    <property type="project" value="UniProtKB-SubCell"/>
</dbReference>
<feature type="chain" id="PRO_5041917916" description="Apoptogenic protein 1, mitochondrial" evidence="7">
    <location>
        <begin position="20"/>
        <end position="179"/>
    </location>
</feature>
<evidence type="ECO:0000256" key="5">
    <source>
        <dbReference type="ARBA" id="ARBA00023128"/>
    </source>
</evidence>
<sequence length="179" mass="21536">MHASGFLTLMFIMIQTCRYVSHFKQECVRALSVSSQNCMNFKIPSNPPAHFKRDGIGPPDPDSKLRPYKFHIPPNESSTEKEYRHLREATQKWNQEFWARHNRTFFKEKEHFITSSLKKKTSRDDSEVTLTPDEMSVFYKHFLDVNYKLHKDYNREWYYRNVMILWSAFKVATARLFKR</sequence>
<dbReference type="Pfam" id="PF10231">
    <property type="entry name" value="COA8"/>
    <property type="match status" value="1"/>
</dbReference>